<dbReference type="STRING" id="1423735.FC15_GL001811"/>
<dbReference type="Proteomes" id="UP000051315">
    <property type="component" value="Unassembled WGS sequence"/>
</dbReference>
<proteinExistence type="predicted"/>
<sequence>MIDRNSFSVFNDPTLPGRLKKIQTDVDPDFETMGQNLIDLLHPQLDQKMYLHVAKHLRRHKNPPVDTWFALSASPRGYKMLPHFEVGIWPDTLFITFACLSEMTNREVVVDWLTQQDWQIIPAFQISMDHTSAASEVYSQATWEKAVDRYRNVQKSDFLLGTWIKRDDSRFAQPKLIEQLIYNQVIDLAPVYQEVVGALKAEK</sequence>
<dbReference type="PATRIC" id="fig|1423735.3.peg.1882"/>
<evidence type="ECO:0000313" key="1">
    <source>
        <dbReference type="EMBL" id="KRM09019.1"/>
    </source>
</evidence>
<keyword evidence="2" id="KW-1185">Reference proteome</keyword>
<organism evidence="1 2">
    <name type="scientific">Lapidilactobacillus concavus DSM 17758</name>
    <dbReference type="NCBI Taxonomy" id="1423735"/>
    <lineage>
        <taxon>Bacteria</taxon>
        <taxon>Bacillati</taxon>
        <taxon>Bacillota</taxon>
        <taxon>Bacilli</taxon>
        <taxon>Lactobacillales</taxon>
        <taxon>Lactobacillaceae</taxon>
        <taxon>Lapidilactobacillus</taxon>
    </lineage>
</organism>
<name>A0A0R1VYR5_9LACO</name>
<dbReference type="AlphaFoldDB" id="A0A0R1VYR5"/>
<protein>
    <submittedName>
        <fullName evidence="1">Uncharacterized protein</fullName>
    </submittedName>
</protein>
<gene>
    <name evidence="1" type="ORF">FC15_GL001811</name>
</gene>
<reference evidence="1 2" key="1">
    <citation type="journal article" date="2015" name="Genome Announc.">
        <title>Expanding the biotechnology potential of lactobacilli through comparative genomics of 213 strains and associated genera.</title>
        <authorList>
            <person name="Sun Z."/>
            <person name="Harris H.M."/>
            <person name="McCann A."/>
            <person name="Guo C."/>
            <person name="Argimon S."/>
            <person name="Zhang W."/>
            <person name="Yang X."/>
            <person name="Jeffery I.B."/>
            <person name="Cooney J.C."/>
            <person name="Kagawa T.F."/>
            <person name="Liu W."/>
            <person name="Song Y."/>
            <person name="Salvetti E."/>
            <person name="Wrobel A."/>
            <person name="Rasinkangas P."/>
            <person name="Parkhill J."/>
            <person name="Rea M.C."/>
            <person name="O'Sullivan O."/>
            <person name="Ritari J."/>
            <person name="Douillard F.P."/>
            <person name="Paul Ross R."/>
            <person name="Yang R."/>
            <person name="Briner A.E."/>
            <person name="Felis G.E."/>
            <person name="de Vos W.M."/>
            <person name="Barrangou R."/>
            <person name="Klaenhammer T.R."/>
            <person name="Caufield P.W."/>
            <person name="Cui Y."/>
            <person name="Zhang H."/>
            <person name="O'Toole P.W."/>
        </authorList>
    </citation>
    <scope>NUCLEOTIDE SEQUENCE [LARGE SCALE GENOMIC DNA]</scope>
    <source>
        <strain evidence="1 2">DSM 17758</strain>
    </source>
</reference>
<dbReference type="InterPro" id="IPR053707">
    <property type="entry name" value="UPF0637_domain_sf"/>
</dbReference>
<dbReference type="Gene3D" id="3.30.930.20">
    <property type="entry name" value="Protein of unknown function DUF1054"/>
    <property type="match status" value="1"/>
</dbReference>
<dbReference type="RefSeq" id="WP_057824898.1">
    <property type="nucleotide sequence ID" value="NZ_AZFX01000060.1"/>
</dbReference>
<accession>A0A0R1VYR5</accession>
<dbReference type="SUPFAM" id="SSF142913">
    <property type="entry name" value="YktB/PF0168-like"/>
    <property type="match status" value="1"/>
</dbReference>
<evidence type="ECO:0000313" key="2">
    <source>
        <dbReference type="Proteomes" id="UP000051315"/>
    </source>
</evidence>
<comment type="caution">
    <text evidence="1">The sequence shown here is derived from an EMBL/GenBank/DDBJ whole genome shotgun (WGS) entry which is preliminary data.</text>
</comment>
<dbReference type="InterPro" id="IPR009403">
    <property type="entry name" value="UPF0637"/>
</dbReference>
<dbReference type="Pfam" id="PF06335">
    <property type="entry name" value="DUF1054"/>
    <property type="match status" value="1"/>
</dbReference>
<dbReference type="EMBL" id="AZFX01000060">
    <property type="protein sequence ID" value="KRM09019.1"/>
    <property type="molecule type" value="Genomic_DNA"/>
</dbReference>